<proteinExistence type="predicted"/>
<dbReference type="OrthoDB" id="7644839at2"/>
<dbReference type="STRING" id="571298.SAMN04488026_101285"/>
<dbReference type="RefSeq" id="WP_093153155.1">
    <property type="nucleotide sequence ID" value="NZ_FNEK01000012.1"/>
</dbReference>
<organism evidence="1 2">
    <name type="scientific">Aliiruegeria lutimaris</name>
    <dbReference type="NCBI Taxonomy" id="571298"/>
    <lineage>
        <taxon>Bacteria</taxon>
        <taxon>Pseudomonadati</taxon>
        <taxon>Pseudomonadota</taxon>
        <taxon>Alphaproteobacteria</taxon>
        <taxon>Rhodobacterales</taxon>
        <taxon>Roseobacteraceae</taxon>
        <taxon>Aliiruegeria</taxon>
    </lineage>
</organism>
<dbReference type="Proteomes" id="UP000199382">
    <property type="component" value="Unassembled WGS sequence"/>
</dbReference>
<gene>
    <name evidence="1" type="ORF">SAMN04488026_101285</name>
</gene>
<keyword evidence="2" id="KW-1185">Reference proteome</keyword>
<accession>A0A1G8R847</accession>
<sequence>MGKHVLDHKRRRTISQVKPFSEVTRRTAPEGTNPAAKYLLRKRKGPCNDALRFQAFLRIDRGMTA</sequence>
<dbReference type="EMBL" id="FNEK01000012">
    <property type="protein sequence ID" value="SDJ13118.1"/>
    <property type="molecule type" value="Genomic_DNA"/>
</dbReference>
<protein>
    <submittedName>
        <fullName evidence="1">Uncharacterized protein</fullName>
    </submittedName>
</protein>
<evidence type="ECO:0000313" key="2">
    <source>
        <dbReference type="Proteomes" id="UP000199382"/>
    </source>
</evidence>
<dbReference type="AlphaFoldDB" id="A0A1G8R847"/>
<name>A0A1G8R847_9RHOB</name>
<evidence type="ECO:0000313" key="1">
    <source>
        <dbReference type="EMBL" id="SDJ13118.1"/>
    </source>
</evidence>
<reference evidence="1 2" key="1">
    <citation type="submission" date="2016-10" db="EMBL/GenBank/DDBJ databases">
        <authorList>
            <person name="de Groot N.N."/>
        </authorList>
    </citation>
    <scope>NUCLEOTIDE SEQUENCE [LARGE SCALE GENOMIC DNA]</scope>
    <source>
        <strain evidence="1 2">DSM 25294</strain>
    </source>
</reference>